<dbReference type="InterPro" id="IPR029063">
    <property type="entry name" value="SAM-dependent_MTases_sf"/>
</dbReference>
<evidence type="ECO:0000313" key="4">
    <source>
        <dbReference type="Proteomes" id="UP000092482"/>
    </source>
</evidence>
<dbReference type="STRING" id="1758689.SGUI_0078"/>
<reference evidence="3 4" key="1">
    <citation type="submission" date="2016-03" db="EMBL/GenBank/DDBJ databases">
        <title>Shallow-sea hydrothermal system.</title>
        <authorList>
            <person name="Tang K."/>
        </authorList>
    </citation>
    <scope>NUCLEOTIDE SEQUENCE [LARGE SCALE GENOMIC DNA]</scope>
    <source>
        <strain evidence="3 4">JLT9</strain>
    </source>
</reference>
<dbReference type="PANTHER" id="PTHR43861">
    <property type="entry name" value="TRANS-ACONITATE 2-METHYLTRANSFERASE-RELATED"/>
    <property type="match status" value="1"/>
</dbReference>
<dbReference type="InterPro" id="IPR041698">
    <property type="entry name" value="Methyltransf_25"/>
</dbReference>
<evidence type="ECO:0000313" key="3">
    <source>
        <dbReference type="EMBL" id="ANS77474.1"/>
    </source>
</evidence>
<dbReference type="RefSeq" id="WP_202816595.1">
    <property type="nucleotide sequence ID" value="NZ_CP014989.1"/>
</dbReference>
<sequence>MGFTIRDAADLDEPSWLRCRALSFLGSSYYDDVKTGRTRFEAEAVQLIAVVPKPAGMTTPGDQEVVGILDVELWEQDGHPVATIDTVAVHPDHQREGIAGALLDEALARLRDHGLSWIDAWTREDAVATSWYAAHGFVVDQTYLHVYLGGDEQRADPHGDAGFEAPFGLGAPVKGFFHGPDEDPGPWRERFARVHQARRYLRRLDITSWPEDPRLAALYDLENPGTWDHDYFRALAHRVGARAVTDVGCGTGTLAIGLARDGHEVLGLEPAPASLDVARAKPGADAVTWVHGYADALPGGTADLVVMTAHVAQYFLTDEDWADALVHLHRHLRPGGHLAFDSRNPAVRDWERWTPEATRTAYPHPEGGQVTAWVEVARVEDVTGETDGEPRGPVVTHTGHTVLPTAHLAYPESLRFRTRAELEQTLTRAGFEVLDVAGSWDGSPATADSPEHIVLARRLGR</sequence>
<keyword evidence="4" id="KW-1185">Reference proteome</keyword>
<dbReference type="Pfam" id="PF13649">
    <property type="entry name" value="Methyltransf_25"/>
    <property type="match status" value="1"/>
</dbReference>
<feature type="domain" description="N-acetyltransferase" evidence="2">
    <location>
        <begin position="3"/>
        <end position="156"/>
    </location>
</feature>
<dbReference type="GO" id="GO:0008168">
    <property type="term" value="F:methyltransferase activity"/>
    <property type="evidence" value="ECO:0007669"/>
    <property type="project" value="UniProtKB-KW"/>
</dbReference>
<evidence type="ECO:0000256" key="1">
    <source>
        <dbReference type="ARBA" id="ARBA00022679"/>
    </source>
</evidence>
<dbReference type="KEGG" id="serj:SGUI_0078"/>
<dbReference type="CDD" id="cd02440">
    <property type="entry name" value="AdoMet_MTases"/>
    <property type="match status" value="1"/>
</dbReference>
<dbReference type="InterPro" id="IPR016181">
    <property type="entry name" value="Acyl_CoA_acyltransferase"/>
</dbReference>
<dbReference type="Pfam" id="PF00583">
    <property type="entry name" value="Acetyltransf_1"/>
    <property type="match status" value="1"/>
</dbReference>
<dbReference type="Gene3D" id="3.40.630.30">
    <property type="match status" value="1"/>
</dbReference>
<organism evidence="3 4">
    <name type="scientific">Serinicoccus hydrothermalis</name>
    <dbReference type="NCBI Taxonomy" id="1758689"/>
    <lineage>
        <taxon>Bacteria</taxon>
        <taxon>Bacillati</taxon>
        <taxon>Actinomycetota</taxon>
        <taxon>Actinomycetes</taxon>
        <taxon>Micrococcales</taxon>
        <taxon>Ornithinimicrobiaceae</taxon>
        <taxon>Serinicoccus</taxon>
    </lineage>
</organism>
<keyword evidence="3" id="KW-0489">Methyltransferase</keyword>
<name>A0A1B1N7T2_9MICO</name>
<protein>
    <submittedName>
        <fullName evidence="3">Putative methyltransferase</fullName>
    </submittedName>
</protein>
<dbReference type="SUPFAM" id="SSF53335">
    <property type="entry name" value="S-adenosyl-L-methionine-dependent methyltransferases"/>
    <property type="match status" value="1"/>
</dbReference>
<dbReference type="Gene3D" id="3.40.50.150">
    <property type="entry name" value="Vaccinia Virus protein VP39"/>
    <property type="match status" value="1"/>
</dbReference>
<dbReference type="AlphaFoldDB" id="A0A1B1N7T2"/>
<evidence type="ECO:0000259" key="2">
    <source>
        <dbReference type="PROSITE" id="PS51186"/>
    </source>
</evidence>
<accession>A0A1B1N7T2</accession>
<dbReference type="EMBL" id="CP014989">
    <property type="protein sequence ID" value="ANS77474.1"/>
    <property type="molecule type" value="Genomic_DNA"/>
</dbReference>
<dbReference type="GO" id="GO:0016747">
    <property type="term" value="F:acyltransferase activity, transferring groups other than amino-acyl groups"/>
    <property type="evidence" value="ECO:0007669"/>
    <property type="project" value="InterPro"/>
</dbReference>
<dbReference type="Proteomes" id="UP000092482">
    <property type="component" value="Chromosome"/>
</dbReference>
<dbReference type="InterPro" id="IPR000182">
    <property type="entry name" value="GNAT_dom"/>
</dbReference>
<dbReference type="CDD" id="cd04301">
    <property type="entry name" value="NAT_SF"/>
    <property type="match status" value="1"/>
</dbReference>
<proteinExistence type="predicted"/>
<dbReference type="GO" id="GO:0032259">
    <property type="term" value="P:methylation"/>
    <property type="evidence" value="ECO:0007669"/>
    <property type="project" value="UniProtKB-KW"/>
</dbReference>
<dbReference type="PATRIC" id="fig|1758689.4.peg.79"/>
<gene>
    <name evidence="3" type="ORF">SGUI_0078</name>
</gene>
<keyword evidence="1 3" id="KW-0808">Transferase</keyword>
<dbReference type="PROSITE" id="PS51186">
    <property type="entry name" value="GNAT"/>
    <property type="match status" value="1"/>
</dbReference>
<dbReference type="SUPFAM" id="SSF55729">
    <property type="entry name" value="Acyl-CoA N-acyltransferases (Nat)"/>
    <property type="match status" value="1"/>
</dbReference>